<dbReference type="RefSeq" id="WP_096376501.1">
    <property type="nucleotide sequence ID" value="NZ_AP014940.1"/>
</dbReference>
<proteinExistence type="predicted"/>
<dbReference type="InterPro" id="IPR050789">
    <property type="entry name" value="Diverse_Enzym_Activities"/>
</dbReference>
<organism evidence="3 4">
    <name type="scientific">Lysobacter enzymogenes</name>
    <dbReference type="NCBI Taxonomy" id="69"/>
    <lineage>
        <taxon>Bacteria</taxon>
        <taxon>Pseudomonadati</taxon>
        <taxon>Pseudomonadota</taxon>
        <taxon>Gammaproteobacteria</taxon>
        <taxon>Lysobacterales</taxon>
        <taxon>Lysobacteraceae</taxon>
        <taxon>Lysobacter</taxon>
    </lineage>
</organism>
<evidence type="ECO:0000313" key="4">
    <source>
        <dbReference type="Proteomes" id="UP000218824"/>
    </source>
</evidence>
<dbReference type="Proteomes" id="UP000218824">
    <property type="component" value="Chromosome"/>
</dbReference>
<dbReference type="InterPro" id="IPR012338">
    <property type="entry name" value="Beta-lactam/transpept-like"/>
</dbReference>
<reference evidence="3 4" key="1">
    <citation type="journal article" date="2017" name="DNA Res.">
        <title>Complete genome sequence and expression profile of the commercial lytic enzyme producer Lysobacter enzymogenes M497-1.</title>
        <authorList>
            <person name="Takami H."/>
            <person name="Toyoda A."/>
            <person name="Uchiyama I."/>
            <person name="Itoh T."/>
            <person name="Takaki Y."/>
            <person name="Arai W."/>
            <person name="Nishi S."/>
            <person name="Kawai M."/>
            <person name="Shinya K."/>
            <person name="Ikeda H."/>
        </authorList>
    </citation>
    <scope>NUCLEOTIDE SEQUENCE [LARGE SCALE GENOMIC DNA]</scope>
    <source>
        <strain evidence="3 4">M497-1</strain>
    </source>
</reference>
<evidence type="ECO:0000259" key="2">
    <source>
        <dbReference type="Pfam" id="PF00144"/>
    </source>
</evidence>
<feature type="chain" id="PRO_5043998068" description="Beta-lactamase-related domain-containing protein" evidence="1">
    <location>
        <begin position="23"/>
        <end position="357"/>
    </location>
</feature>
<dbReference type="PANTHER" id="PTHR43283:SF7">
    <property type="entry name" value="BETA-LACTAMASE-RELATED DOMAIN-CONTAINING PROTEIN"/>
    <property type="match status" value="1"/>
</dbReference>
<gene>
    <name evidence="3" type="ORF">LEN_0486</name>
</gene>
<dbReference type="EMBL" id="AP014940">
    <property type="protein sequence ID" value="BAV95973.1"/>
    <property type="molecule type" value="Genomic_DNA"/>
</dbReference>
<dbReference type="InterPro" id="IPR001466">
    <property type="entry name" value="Beta-lactam-related"/>
</dbReference>
<feature type="domain" description="Beta-lactamase-related" evidence="2">
    <location>
        <begin position="56"/>
        <end position="339"/>
    </location>
</feature>
<evidence type="ECO:0000313" key="3">
    <source>
        <dbReference type="EMBL" id="BAV95973.1"/>
    </source>
</evidence>
<sequence>MRDPFRLLLCLCLCLPVAAAVAAARAGERAPEPAPDPAFARVLARWDGDARADLQAVVVLRDGAVVAERYYNGADAHSLHDIRSAGKSVTALLAGIAADQGRLRFEQAATRCLPDTRGRALAGVRVSDLLSMRSGLDADDERAESPGNEDRLDQAADPVAFALSVPRREAPGTRYAYNSLTAYLTGLCVEGASGQPLDDFARQHLFAPLGIDHWRWQRDAGGHAKGQGNLSLRARDFARIGQMALDGGVWQGHAIVRADTLRAILAPRVRIAAVDPYADDYGWFWYRRTQHVGGRAIEVVFASGNGGNKLYLVPALRLVVAIQSSAYGRGYGQRRSQDILRALLAAAAPDDGTATAR</sequence>
<accession>A0AAU9AGE9</accession>
<dbReference type="KEGG" id="lem:LEN_0486"/>
<dbReference type="GeneID" id="83062396"/>
<protein>
    <recommendedName>
        <fullName evidence="2">Beta-lactamase-related domain-containing protein</fullName>
    </recommendedName>
</protein>
<feature type="signal peptide" evidence="1">
    <location>
        <begin position="1"/>
        <end position="22"/>
    </location>
</feature>
<dbReference type="AlphaFoldDB" id="A0AAU9AGE9"/>
<evidence type="ECO:0000256" key="1">
    <source>
        <dbReference type="SAM" id="SignalP"/>
    </source>
</evidence>
<name>A0AAU9AGE9_LYSEN</name>
<dbReference type="SUPFAM" id="SSF56601">
    <property type="entry name" value="beta-lactamase/transpeptidase-like"/>
    <property type="match status" value="1"/>
</dbReference>
<keyword evidence="1" id="KW-0732">Signal</keyword>
<dbReference type="Gene3D" id="3.40.710.10">
    <property type="entry name" value="DD-peptidase/beta-lactamase superfamily"/>
    <property type="match status" value="1"/>
</dbReference>
<dbReference type="Pfam" id="PF00144">
    <property type="entry name" value="Beta-lactamase"/>
    <property type="match status" value="1"/>
</dbReference>
<dbReference type="PANTHER" id="PTHR43283">
    <property type="entry name" value="BETA-LACTAMASE-RELATED"/>
    <property type="match status" value="1"/>
</dbReference>